<sequence length="180" mass="20558">MLTPSLKTHRFTIRAFTAADLELFTHYRSQPEVAKYQSWSDFNYADALSLFEKMDYQNFGVVGAWYQLAIADCESDILLGDLAVHFIDDEQVEIGFTIAPANQQKHVAKEAAVALLGYLFNTLNKHRVVATTDAQNVASYRLLESLGFRREAHFRQNIFFKGAWGDEYQYAMLRTEQATA</sequence>
<gene>
    <name evidence="2" type="ORF">HER31_11920</name>
</gene>
<feature type="domain" description="N-acetyltransferase" evidence="1">
    <location>
        <begin position="11"/>
        <end position="175"/>
    </location>
</feature>
<evidence type="ECO:0000313" key="3">
    <source>
        <dbReference type="Proteomes" id="UP000501602"/>
    </source>
</evidence>
<dbReference type="Pfam" id="PF13302">
    <property type="entry name" value="Acetyltransf_3"/>
    <property type="match status" value="1"/>
</dbReference>
<dbReference type="SUPFAM" id="SSF55729">
    <property type="entry name" value="Acyl-CoA N-acyltransferases (Nat)"/>
    <property type="match status" value="1"/>
</dbReference>
<dbReference type="PROSITE" id="PS51186">
    <property type="entry name" value="GNAT"/>
    <property type="match status" value="1"/>
</dbReference>
<dbReference type="Proteomes" id="UP000501602">
    <property type="component" value="Chromosome"/>
</dbReference>
<name>A0A6H1UER4_9GAMM</name>
<dbReference type="RefSeq" id="WP_168660794.1">
    <property type="nucleotide sequence ID" value="NZ_CP051180.1"/>
</dbReference>
<dbReference type="InterPro" id="IPR016181">
    <property type="entry name" value="Acyl_CoA_acyltransferase"/>
</dbReference>
<dbReference type="InterPro" id="IPR051531">
    <property type="entry name" value="N-acetyltransferase"/>
</dbReference>
<dbReference type="PANTHER" id="PTHR43792:SF1">
    <property type="entry name" value="N-ACETYLTRANSFERASE DOMAIN-CONTAINING PROTEIN"/>
    <property type="match status" value="1"/>
</dbReference>
<dbReference type="GO" id="GO:0016747">
    <property type="term" value="F:acyltransferase activity, transferring groups other than amino-acyl groups"/>
    <property type="evidence" value="ECO:0007669"/>
    <property type="project" value="InterPro"/>
</dbReference>
<reference evidence="2 3" key="1">
    <citation type="submission" date="2020-04" db="EMBL/GenBank/DDBJ databases">
        <title>Ferrimonas sp. S7 isolated from sea water.</title>
        <authorList>
            <person name="Bae S.S."/>
            <person name="Baek K."/>
        </authorList>
    </citation>
    <scope>NUCLEOTIDE SEQUENCE [LARGE SCALE GENOMIC DNA]</scope>
    <source>
        <strain evidence="2 3">S7</strain>
    </source>
</reference>
<dbReference type="InterPro" id="IPR000182">
    <property type="entry name" value="GNAT_dom"/>
</dbReference>
<dbReference type="Gene3D" id="3.40.630.30">
    <property type="match status" value="1"/>
</dbReference>
<keyword evidence="3" id="KW-1185">Reference proteome</keyword>
<evidence type="ECO:0000259" key="1">
    <source>
        <dbReference type="PROSITE" id="PS51186"/>
    </source>
</evidence>
<dbReference type="PANTHER" id="PTHR43792">
    <property type="entry name" value="GNAT FAMILY, PUTATIVE (AFU_ORTHOLOGUE AFUA_3G00765)-RELATED-RELATED"/>
    <property type="match status" value="1"/>
</dbReference>
<accession>A0A6H1UER4</accession>
<keyword evidence="2" id="KW-0808">Transferase</keyword>
<organism evidence="2 3">
    <name type="scientific">Ferrimonas lipolytica</name>
    <dbReference type="NCBI Taxonomy" id="2724191"/>
    <lineage>
        <taxon>Bacteria</taxon>
        <taxon>Pseudomonadati</taxon>
        <taxon>Pseudomonadota</taxon>
        <taxon>Gammaproteobacteria</taxon>
        <taxon>Alteromonadales</taxon>
        <taxon>Ferrimonadaceae</taxon>
        <taxon>Ferrimonas</taxon>
    </lineage>
</organism>
<proteinExistence type="predicted"/>
<protein>
    <submittedName>
        <fullName evidence="2">GNAT family N-acetyltransferase</fullName>
    </submittedName>
</protein>
<dbReference type="KEGG" id="fes:HER31_11920"/>
<evidence type="ECO:0000313" key="2">
    <source>
        <dbReference type="EMBL" id="QIZ77534.1"/>
    </source>
</evidence>
<dbReference type="EMBL" id="CP051180">
    <property type="protein sequence ID" value="QIZ77534.1"/>
    <property type="molecule type" value="Genomic_DNA"/>
</dbReference>
<dbReference type="AlphaFoldDB" id="A0A6H1UER4"/>